<dbReference type="SMART" id="SM00312">
    <property type="entry name" value="PX"/>
    <property type="match status" value="1"/>
</dbReference>
<feature type="domain" description="PX" evidence="2">
    <location>
        <begin position="110"/>
        <end position="238"/>
    </location>
</feature>
<feature type="region of interest" description="Disordered" evidence="1">
    <location>
        <begin position="1"/>
        <end position="89"/>
    </location>
</feature>
<comment type="caution">
    <text evidence="3">The sequence shown here is derived from an EMBL/GenBank/DDBJ whole genome shotgun (WGS) entry which is preliminary data.</text>
</comment>
<dbReference type="PANTHER" id="PTHR10555">
    <property type="entry name" value="SORTING NEXIN"/>
    <property type="match status" value="1"/>
</dbReference>
<dbReference type="Proteomes" id="UP000591131">
    <property type="component" value="Unassembled WGS sequence"/>
</dbReference>
<evidence type="ECO:0000313" key="4">
    <source>
        <dbReference type="Proteomes" id="UP000591131"/>
    </source>
</evidence>
<dbReference type="GO" id="GO:0035091">
    <property type="term" value="F:phosphatidylinositol binding"/>
    <property type="evidence" value="ECO:0007669"/>
    <property type="project" value="InterPro"/>
</dbReference>
<dbReference type="InterPro" id="IPR001683">
    <property type="entry name" value="PX_dom"/>
</dbReference>
<feature type="compositionally biased region" description="Polar residues" evidence="1">
    <location>
        <begin position="70"/>
        <end position="84"/>
    </location>
</feature>
<sequence length="544" mass="59549">MLNSEDPVPPSSPVKINEGLRLPEIHELSPRGADSAELHGSADWQSPSSEWKSASLSDDEGDRTTRSDEGNSPMNGGVSRTPSGNGDLEVTITSHEYNKLFRSASIDQGVNWTAAVGDPDTRRSGMHKYTTFSVRITDASGRVTSSTRKRFTDFTVLRRELVKAYPGAFVPPLTCKSQIKVMMKAAPSAMSQHMKPVDNVTEIRRQALEEFLSRCCSRPFIMFSPIMAAFLATPESTYDALRRDFSNRAPEEVLDEYKISFAAKSIPSFDRRRAALDGPNEEAQRLSQEDSSDDGQRAAGSADVANGTMGVDSSVNVPEMLATSKTYLSDHCKVLNQLLTMLRTAASSFKSGNAALSSIHYKFSDCKTIDEQGSGHALAVAQGLEGCPERLDLSDAFFEVKNILSAPADALHFDLLSSVISREITDCGAMKASLDKVLELGKHRDKAIAKLRSAKKHGGAGGIGGYIRGTTKDQLKRAETNRVLYADFYWTAGYNAVMNEMPSFMEGRTRVYNEVAREFVSRSEATNKSLATMWVAKVKKTTTL</sequence>
<feature type="compositionally biased region" description="Basic and acidic residues" evidence="1">
    <location>
        <begin position="21"/>
        <end position="37"/>
    </location>
</feature>
<dbReference type="Pfam" id="PF00787">
    <property type="entry name" value="PX"/>
    <property type="match status" value="1"/>
</dbReference>
<dbReference type="CDD" id="cd06093">
    <property type="entry name" value="PX_domain"/>
    <property type="match status" value="1"/>
</dbReference>
<dbReference type="InterPro" id="IPR036871">
    <property type="entry name" value="PX_dom_sf"/>
</dbReference>
<protein>
    <recommendedName>
        <fullName evidence="2">PX domain-containing protein</fullName>
    </recommendedName>
</protein>
<dbReference type="AlphaFoldDB" id="A0A7J6MP72"/>
<name>A0A7J6MP72_PERCH</name>
<evidence type="ECO:0000259" key="2">
    <source>
        <dbReference type="PROSITE" id="PS50195"/>
    </source>
</evidence>
<proteinExistence type="predicted"/>
<dbReference type="SUPFAM" id="SSF64268">
    <property type="entry name" value="PX domain"/>
    <property type="match status" value="1"/>
</dbReference>
<organism evidence="3 4">
    <name type="scientific">Perkinsus chesapeaki</name>
    <name type="common">Clam parasite</name>
    <name type="synonym">Perkinsus andrewsi</name>
    <dbReference type="NCBI Taxonomy" id="330153"/>
    <lineage>
        <taxon>Eukaryota</taxon>
        <taxon>Sar</taxon>
        <taxon>Alveolata</taxon>
        <taxon>Perkinsozoa</taxon>
        <taxon>Perkinsea</taxon>
        <taxon>Perkinsida</taxon>
        <taxon>Perkinsidae</taxon>
        <taxon>Perkinsus</taxon>
    </lineage>
</organism>
<dbReference type="PANTHER" id="PTHR10555:SF170">
    <property type="entry name" value="FI18122P1"/>
    <property type="match status" value="1"/>
</dbReference>
<dbReference type="OrthoDB" id="10254720at2759"/>
<evidence type="ECO:0000313" key="3">
    <source>
        <dbReference type="EMBL" id="KAF4673393.1"/>
    </source>
</evidence>
<feature type="region of interest" description="Disordered" evidence="1">
    <location>
        <begin position="276"/>
        <end position="310"/>
    </location>
</feature>
<dbReference type="PROSITE" id="PS50195">
    <property type="entry name" value="PX"/>
    <property type="match status" value="1"/>
</dbReference>
<accession>A0A7J6MP72</accession>
<dbReference type="Gene3D" id="3.30.1520.10">
    <property type="entry name" value="Phox-like domain"/>
    <property type="match status" value="1"/>
</dbReference>
<feature type="compositionally biased region" description="Polar residues" evidence="1">
    <location>
        <begin position="43"/>
        <end position="56"/>
    </location>
</feature>
<reference evidence="3 4" key="1">
    <citation type="submission" date="2020-04" db="EMBL/GenBank/DDBJ databases">
        <title>Perkinsus chesapeaki whole genome sequence.</title>
        <authorList>
            <person name="Bogema D.R."/>
        </authorList>
    </citation>
    <scope>NUCLEOTIDE SEQUENCE [LARGE SCALE GENOMIC DNA]</scope>
    <source>
        <strain evidence="3">ATCC PRA-425</strain>
    </source>
</reference>
<dbReference type="GO" id="GO:0005768">
    <property type="term" value="C:endosome"/>
    <property type="evidence" value="ECO:0007669"/>
    <property type="project" value="TreeGrafter"/>
</dbReference>
<evidence type="ECO:0000256" key="1">
    <source>
        <dbReference type="SAM" id="MobiDB-lite"/>
    </source>
</evidence>
<keyword evidence="4" id="KW-1185">Reference proteome</keyword>
<dbReference type="EMBL" id="JAAPAO010000084">
    <property type="protein sequence ID" value="KAF4673393.1"/>
    <property type="molecule type" value="Genomic_DNA"/>
</dbReference>
<gene>
    <name evidence="3" type="ORF">FOL47_010639</name>
</gene>